<accession>A0AAE9I0I2</accession>
<feature type="transmembrane region" description="Helical" evidence="11">
    <location>
        <begin position="55"/>
        <end position="74"/>
    </location>
</feature>
<evidence type="ECO:0000256" key="2">
    <source>
        <dbReference type="ARBA" id="ARBA00004370"/>
    </source>
</evidence>
<dbReference type="EMBL" id="CP097330">
    <property type="protein sequence ID" value="URF04223.1"/>
    <property type="molecule type" value="Genomic_DNA"/>
</dbReference>
<keyword evidence="5" id="KW-0808">Transferase</keyword>
<protein>
    <recommendedName>
        <fullName evidence="3">histidine kinase</fullName>
        <ecNumber evidence="3">2.7.13.3</ecNumber>
    </recommendedName>
</protein>
<keyword evidence="11" id="KW-0812">Transmembrane</keyword>
<dbReference type="GO" id="GO:0000155">
    <property type="term" value="F:phosphorelay sensor kinase activity"/>
    <property type="evidence" value="ECO:0007669"/>
    <property type="project" value="InterPro"/>
</dbReference>
<dbReference type="PANTHER" id="PTHR43065:SF10">
    <property type="entry name" value="PEROXIDE STRESS-ACTIVATED HISTIDINE KINASE MAK3"/>
    <property type="match status" value="1"/>
</dbReference>
<evidence type="ECO:0000313" key="14">
    <source>
        <dbReference type="EMBL" id="TSP09635.1"/>
    </source>
</evidence>
<keyword evidence="8" id="KW-0067">ATP-binding</keyword>
<evidence type="ECO:0000256" key="3">
    <source>
        <dbReference type="ARBA" id="ARBA00012438"/>
    </source>
</evidence>
<evidence type="ECO:0000256" key="5">
    <source>
        <dbReference type="ARBA" id="ARBA00022679"/>
    </source>
</evidence>
<feature type="transmembrane region" description="Helical" evidence="11">
    <location>
        <begin position="364"/>
        <end position="387"/>
    </location>
</feature>
<dbReference type="Gene3D" id="3.30.565.10">
    <property type="entry name" value="Histidine kinase-like ATPase, C-terminal domain"/>
    <property type="match status" value="1"/>
</dbReference>
<gene>
    <name evidence="14" type="ORF">FGG12_26570</name>
    <name evidence="15" type="ORF">M5D45_17420</name>
</gene>
<dbReference type="SUPFAM" id="SSF158472">
    <property type="entry name" value="HAMP domain-like"/>
    <property type="match status" value="1"/>
</dbReference>
<reference evidence="15" key="3">
    <citation type="submission" date="2022-05" db="EMBL/GenBank/DDBJ databases">
        <authorList>
            <person name="Kunte H.-J."/>
        </authorList>
    </citation>
    <scope>NUCLEOTIDE SEQUENCE</scope>
    <source>
        <strain evidence="15">G5</strain>
    </source>
</reference>
<evidence type="ECO:0000256" key="7">
    <source>
        <dbReference type="ARBA" id="ARBA00022777"/>
    </source>
</evidence>
<evidence type="ECO:0000313" key="17">
    <source>
        <dbReference type="Proteomes" id="UP001056132"/>
    </source>
</evidence>
<proteinExistence type="predicted"/>
<keyword evidence="4" id="KW-0597">Phosphoprotein</keyword>
<dbReference type="InterPro" id="IPR036097">
    <property type="entry name" value="HisK_dim/P_sf"/>
</dbReference>
<dbReference type="EMBL" id="VCIZ01000023">
    <property type="protein sequence ID" value="TSP09635.1"/>
    <property type="molecule type" value="Genomic_DNA"/>
</dbReference>
<keyword evidence="7 15" id="KW-0418">Kinase</keyword>
<dbReference type="InterPro" id="IPR003661">
    <property type="entry name" value="HisK_dim/P_dom"/>
</dbReference>
<evidence type="ECO:0000313" key="16">
    <source>
        <dbReference type="Proteomes" id="UP000318943"/>
    </source>
</evidence>
<dbReference type="SUPFAM" id="SSF55874">
    <property type="entry name" value="ATPase domain of HSP90 chaperone/DNA topoisomerase II/histidine kinase"/>
    <property type="match status" value="1"/>
</dbReference>
<dbReference type="EC" id="2.7.13.3" evidence="3"/>
<dbReference type="CDD" id="cd00082">
    <property type="entry name" value="HisKA"/>
    <property type="match status" value="1"/>
</dbReference>
<dbReference type="PRINTS" id="PR00344">
    <property type="entry name" value="BCTRLSENSOR"/>
</dbReference>
<dbReference type="SUPFAM" id="SSF55785">
    <property type="entry name" value="PYP-like sensor domain (PAS domain)"/>
    <property type="match status" value="1"/>
</dbReference>
<dbReference type="Pfam" id="PF02518">
    <property type="entry name" value="HATPase_c"/>
    <property type="match status" value="1"/>
</dbReference>
<dbReference type="Gene3D" id="3.30.450.20">
    <property type="entry name" value="PAS domain"/>
    <property type="match status" value="1"/>
</dbReference>
<dbReference type="Gene3D" id="6.10.340.10">
    <property type="match status" value="1"/>
</dbReference>
<dbReference type="AlphaFoldDB" id="A0AAE9I0I2"/>
<evidence type="ECO:0000256" key="10">
    <source>
        <dbReference type="SAM" id="MobiDB-lite"/>
    </source>
</evidence>
<dbReference type="CDD" id="cd06225">
    <property type="entry name" value="HAMP"/>
    <property type="match status" value="1"/>
</dbReference>
<dbReference type="Pfam" id="PF00512">
    <property type="entry name" value="HisKA"/>
    <property type="match status" value="1"/>
</dbReference>
<dbReference type="InterPro" id="IPR036890">
    <property type="entry name" value="HATPase_C_sf"/>
</dbReference>
<feature type="domain" description="Histidine kinase" evidence="12">
    <location>
        <begin position="591"/>
        <end position="826"/>
    </location>
</feature>
<dbReference type="InterPro" id="IPR035965">
    <property type="entry name" value="PAS-like_dom_sf"/>
</dbReference>
<evidence type="ECO:0000259" key="12">
    <source>
        <dbReference type="PROSITE" id="PS50109"/>
    </source>
</evidence>
<dbReference type="GO" id="GO:0016020">
    <property type="term" value="C:membrane"/>
    <property type="evidence" value="ECO:0007669"/>
    <property type="project" value="UniProtKB-SubCell"/>
</dbReference>
<evidence type="ECO:0000256" key="9">
    <source>
        <dbReference type="ARBA" id="ARBA00023012"/>
    </source>
</evidence>
<feature type="transmembrane region" description="Helical" evidence="11">
    <location>
        <begin position="13"/>
        <end position="35"/>
    </location>
</feature>
<keyword evidence="11" id="KW-0472">Membrane</keyword>
<reference evidence="15" key="2">
    <citation type="journal article" date="2022" name="Microbiol. Resour. Announc.">
        <title>Genome Sequence of Cupriavidus campinensis Strain G5, a Member of a Bacterial Consortium Capable of Polyethylene Degradation.</title>
        <authorList>
            <person name="Schneider B."/>
            <person name="Pfeiffer F."/>
            <person name="Dyall-Smith M."/>
            <person name="Kunte H.J."/>
        </authorList>
    </citation>
    <scope>NUCLEOTIDE SEQUENCE</scope>
    <source>
        <strain evidence="15">G5</strain>
    </source>
</reference>
<dbReference type="PANTHER" id="PTHR43065">
    <property type="entry name" value="SENSOR HISTIDINE KINASE"/>
    <property type="match status" value="1"/>
</dbReference>
<reference evidence="14 16" key="1">
    <citation type="submission" date="2019-05" db="EMBL/GenBank/DDBJ databases">
        <title>Whole genome sequence analysis of Cupriavidus campinensis S14E4C strain.</title>
        <authorList>
            <person name="Abbaszade G."/>
            <person name="Szabo A."/>
            <person name="Toumi M."/>
            <person name="Toth E."/>
        </authorList>
    </citation>
    <scope>NUCLEOTIDE SEQUENCE [LARGE SCALE GENOMIC DNA]</scope>
    <source>
        <strain evidence="14 16">S14E4C</strain>
    </source>
</reference>
<evidence type="ECO:0000259" key="13">
    <source>
        <dbReference type="PROSITE" id="PS50885"/>
    </source>
</evidence>
<evidence type="ECO:0000256" key="1">
    <source>
        <dbReference type="ARBA" id="ARBA00000085"/>
    </source>
</evidence>
<dbReference type="KEGG" id="ccam:M5D45_17420"/>
<feature type="region of interest" description="Disordered" evidence="10">
    <location>
        <begin position="282"/>
        <end position="313"/>
    </location>
</feature>
<name>A0AAE9I0I2_9BURK</name>
<evidence type="ECO:0000256" key="4">
    <source>
        <dbReference type="ARBA" id="ARBA00022553"/>
    </source>
</evidence>
<dbReference type="Proteomes" id="UP001056132">
    <property type="component" value="Chromosome 1"/>
</dbReference>
<dbReference type="SMART" id="SM00304">
    <property type="entry name" value="HAMP"/>
    <property type="match status" value="1"/>
</dbReference>
<dbReference type="InterPro" id="IPR017232">
    <property type="entry name" value="NtrY"/>
</dbReference>
<dbReference type="SMART" id="SM00387">
    <property type="entry name" value="HATPase_c"/>
    <property type="match status" value="1"/>
</dbReference>
<evidence type="ECO:0000256" key="11">
    <source>
        <dbReference type="SAM" id="Phobius"/>
    </source>
</evidence>
<dbReference type="PIRSF" id="PIRSF037532">
    <property type="entry name" value="STHK_NtrY"/>
    <property type="match status" value="1"/>
</dbReference>
<dbReference type="Gene3D" id="1.10.287.130">
    <property type="match status" value="1"/>
</dbReference>
<keyword evidence="6" id="KW-0547">Nucleotide-binding</keyword>
<dbReference type="RefSeq" id="WP_144202681.1">
    <property type="nucleotide sequence ID" value="NZ_CP097330.1"/>
</dbReference>
<evidence type="ECO:0000256" key="6">
    <source>
        <dbReference type="ARBA" id="ARBA00022741"/>
    </source>
</evidence>
<dbReference type="GO" id="GO:0005524">
    <property type="term" value="F:ATP binding"/>
    <property type="evidence" value="ECO:0007669"/>
    <property type="project" value="UniProtKB-KW"/>
</dbReference>
<dbReference type="PROSITE" id="PS50109">
    <property type="entry name" value="HIS_KIN"/>
    <property type="match status" value="1"/>
</dbReference>
<keyword evidence="9" id="KW-0902">Two-component regulatory system</keyword>
<dbReference type="Proteomes" id="UP000318943">
    <property type="component" value="Unassembled WGS sequence"/>
</dbReference>
<dbReference type="PROSITE" id="PS50885">
    <property type="entry name" value="HAMP"/>
    <property type="match status" value="1"/>
</dbReference>
<keyword evidence="11" id="KW-1133">Transmembrane helix</keyword>
<dbReference type="InterPro" id="IPR003660">
    <property type="entry name" value="HAMP_dom"/>
</dbReference>
<dbReference type="InterPro" id="IPR004358">
    <property type="entry name" value="Sig_transdc_His_kin-like_C"/>
</dbReference>
<evidence type="ECO:0000313" key="15">
    <source>
        <dbReference type="EMBL" id="URF04223.1"/>
    </source>
</evidence>
<dbReference type="SMART" id="SM00388">
    <property type="entry name" value="HisKA"/>
    <property type="match status" value="1"/>
</dbReference>
<feature type="domain" description="HAMP" evidence="13">
    <location>
        <begin position="389"/>
        <end position="441"/>
    </location>
</feature>
<dbReference type="InterPro" id="IPR003594">
    <property type="entry name" value="HATPase_dom"/>
</dbReference>
<evidence type="ECO:0000256" key="8">
    <source>
        <dbReference type="ARBA" id="ARBA00022840"/>
    </source>
</evidence>
<comment type="catalytic activity">
    <reaction evidence="1">
        <text>ATP + protein L-histidine = ADP + protein N-phospho-L-histidine.</text>
        <dbReference type="EC" id="2.7.13.3"/>
    </reaction>
</comment>
<comment type="subcellular location">
    <subcellularLocation>
        <location evidence="2">Membrane</location>
    </subcellularLocation>
</comment>
<feature type="transmembrane region" description="Helical" evidence="11">
    <location>
        <begin position="86"/>
        <end position="107"/>
    </location>
</feature>
<dbReference type="Pfam" id="PF00672">
    <property type="entry name" value="HAMP"/>
    <property type="match status" value="1"/>
</dbReference>
<organism evidence="15 17">
    <name type="scientific">Cupriavidus campinensis</name>
    <dbReference type="NCBI Taxonomy" id="151783"/>
    <lineage>
        <taxon>Bacteria</taxon>
        <taxon>Pseudomonadati</taxon>
        <taxon>Pseudomonadota</taxon>
        <taxon>Betaproteobacteria</taxon>
        <taxon>Burkholderiales</taxon>
        <taxon>Burkholderiaceae</taxon>
        <taxon>Cupriavidus</taxon>
    </lineage>
</organism>
<dbReference type="SUPFAM" id="SSF47384">
    <property type="entry name" value="Homodimeric domain of signal transducing histidine kinase"/>
    <property type="match status" value="1"/>
</dbReference>
<dbReference type="InterPro" id="IPR005467">
    <property type="entry name" value="His_kinase_dom"/>
</dbReference>
<keyword evidence="16" id="KW-1185">Reference proteome</keyword>
<sequence>MNGAIWDSRFRRVLYRVVVGIIVFLALVLVGLLAGASANTEFFDRYFTLLFKVNLVVGALLVLTVGALAVTLWVRYRRGKFGTRLMTKLAVFFGVVGVLPGVLIYLVSLQFVSRSIESWFDVRVETALEAGLNLGRSTIDSQLADLQSKARLMADQLTGASGMATSLQLNRLREQYGVQEAAIFTGSGRVMATASSSYASLVPDLPSGMLAEQARLAGGYAAVEGGTEPSVDGKRTGPIDSTHLYRIRVIIPLGPAPSQNATDAEAQAAAVAAAAAVQRAQRPPRAGMSAPGARWAGSGLSVERRPEDAPATGFGLMGDTVREERYLQVLHPVPAVLARNADEVQRAYQEYQEKALGRTGLRKMYIGTLTLTLFLAVFIAVMLALLLGGQLARPLLMLLQGTKEVAEGDLSPKRELKSRDELGMLTQQFNAMTRQLSEARIAVEENRTALEQSKAYLESVLQNLTAGVLVFDRRFALLTANPGAERIFRQPFAGVLGQPAEQIPGLGEFTEIVRQAFSEQNTSEVLGGARHWQKQIELPQGDEEQPLTLLVRGAHLPGGSRDEPGYVVVFDDISDVISAQRSVAWGEVARRLAHEIKNPLTPIQLSAERLQMKLSPKLETSDAEVLKRGAATIVNQVAAMKRMVDDFRDYARTPPAVVQTLALNHLVAEVLHLYGIDEPGVHEHPVIHSALGPDLPEIKGDPTQLRQVIHNLLQNAQDAVADNVAAGRAAPHITLHTETVEYKDSAGEDRQAVKLSIADNGPGFAPRILSRAFEPYVTTKAKGTGLGLAMVKKIIDEHGARIELRNRMDGAEIIGAQISILFVKLA</sequence>